<organism evidence="8 9">
    <name type="scientific">Saccharopolyspora shandongensis</name>
    <dbReference type="NCBI Taxonomy" id="418495"/>
    <lineage>
        <taxon>Bacteria</taxon>
        <taxon>Bacillati</taxon>
        <taxon>Actinomycetota</taxon>
        <taxon>Actinomycetes</taxon>
        <taxon>Pseudonocardiales</taxon>
        <taxon>Pseudonocardiaceae</taxon>
        <taxon>Saccharopolyspora</taxon>
    </lineage>
</organism>
<keyword evidence="4 6" id="KW-1133">Transmembrane helix</keyword>
<feature type="transmembrane region" description="Helical" evidence="6">
    <location>
        <begin position="53"/>
        <end position="73"/>
    </location>
</feature>
<dbReference type="Proteomes" id="UP000199529">
    <property type="component" value="Unassembled WGS sequence"/>
</dbReference>
<dbReference type="STRING" id="418495.SAMN05216215_104866"/>
<dbReference type="OrthoDB" id="3298527at2"/>
<keyword evidence="3 6" id="KW-0812">Transmembrane</keyword>
<comment type="subcellular location">
    <subcellularLocation>
        <location evidence="1">Cell membrane</location>
        <topology evidence="1">Multi-pass membrane protein</topology>
    </subcellularLocation>
</comment>
<dbReference type="RefSeq" id="WP_093274542.1">
    <property type="nucleotide sequence ID" value="NZ_FNOK01000048.1"/>
</dbReference>
<keyword evidence="5 6" id="KW-0472">Membrane</keyword>
<gene>
    <name evidence="8" type="ORF">SAMN05216215_104866</name>
</gene>
<evidence type="ECO:0000256" key="3">
    <source>
        <dbReference type="ARBA" id="ARBA00022692"/>
    </source>
</evidence>
<dbReference type="Pfam" id="PF13396">
    <property type="entry name" value="PLDc_N"/>
    <property type="match status" value="1"/>
</dbReference>
<dbReference type="GO" id="GO:0005886">
    <property type="term" value="C:plasma membrane"/>
    <property type="evidence" value="ECO:0007669"/>
    <property type="project" value="UniProtKB-SubCell"/>
</dbReference>
<evidence type="ECO:0000313" key="9">
    <source>
        <dbReference type="Proteomes" id="UP000199529"/>
    </source>
</evidence>
<proteinExistence type="predicted"/>
<protein>
    <submittedName>
        <fullName evidence="8">Phospholipase_D-nuclease N-terminal</fullName>
    </submittedName>
</protein>
<evidence type="ECO:0000256" key="5">
    <source>
        <dbReference type="ARBA" id="ARBA00023136"/>
    </source>
</evidence>
<dbReference type="EMBL" id="FNOK01000048">
    <property type="protein sequence ID" value="SDZ14506.1"/>
    <property type="molecule type" value="Genomic_DNA"/>
</dbReference>
<sequence>MLSVVQQAALAADSGLYSVGLIVAALAVLGYVVLVVGALISVLASHQGLGMKLVWIVLVFMAPFLGSLLWFFIGRRSTRYPYRTA</sequence>
<dbReference type="InterPro" id="IPR027379">
    <property type="entry name" value="CLS_N"/>
</dbReference>
<dbReference type="AlphaFoldDB" id="A0A1H3QM78"/>
<evidence type="ECO:0000256" key="2">
    <source>
        <dbReference type="ARBA" id="ARBA00022475"/>
    </source>
</evidence>
<feature type="domain" description="Cardiolipin synthase N-terminal" evidence="7">
    <location>
        <begin position="33"/>
        <end position="75"/>
    </location>
</feature>
<evidence type="ECO:0000256" key="4">
    <source>
        <dbReference type="ARBA" id="ARBA00022989"/>
    </source>
</evidence>
<evidence type="ECO:0000256" key="6">
    <source>
        <dbReference type="SAM" id="Phobius"/>
    </source>
</evidence>
<evidence type="ECO:0000313" key="8">
    <source>
        <dbReference type="EMBL" id="SDZ14506.1"/>
    </source>
</evidence>
<accession>A0A1H3QM78</accession>
<reference evidence="9" key="1">
    <citation type="submission" date="2016-10" db="EMBL/GenBank/DDBJ databases">
        <authorList>
            <person name="Varghese N."/>
            <person name="Submissions S."/>
        </authorList>
    </citation>
    <scope>NUCLEOTIDE SEQUENCE [LARGE SCALE GENOMIC DNA]</scope>
    <source>
        <strain evidence="9">CGMCC 4.3530</strain>
    </source>
</reference>
<evidence type="ECO:0000256" key="1">
    <source>
        <dbReference type="ARBA" id="ARBA00004651"/>
    </source>
</evidence>
<name>A0A1H3QM78_9PSEU</name>
<feature type="transmembrane region" description="Helical" evidence="6">
    <location>
        <begin position="20"/>
        <end position="44"/>
    </location>
</feature>
<evidence type="ECO:0000259" key="7">
    <source>
        <dbReference type="Pfam" id="PF13396"/>
    </source>
</evidence>
<keyword evidence="2" id="KW-1003">Cell membrane</keyword>
<keyword evidence="9" id="KW-1185">Reference proteome</keyword>